<feature type="transmembrane region" description="Helical" evidence="7">
    <location>
        <begin position="219"/>
        <end position="237"/>
    </location>
</feature>
<evidence type="ECO:0000256" key="5">
    <source>
        <dbReference type="ARBA" id="ARBA00022989"/>
    </source>
</evidence>
<dbReference type="PANTHER" id="PTHR30587">
    <property type="entry name" value="FLAGELLAR BIOSYNTHETIC PROTEIN FLIP"/>
    <property type="match status" value="1"/>
</dbReference>
<accession>E8R6I6</accession>
<dbReference type="PANTHER" id="PTHR30587:SF0">
    <property type="entry name" value="FLAGELLAR BIOSYNTHETIC PROTEIN FLIP"/>
    <property type="match status" value="1"/>
</dbReference>
<evidence type="ECO:0000256" key="7">
    <source>
        <dbReference type="SAM" id="Phobius"/>
    </source>
</evidence>
<evidence type="ECO:0000256" key="2">
    <source>
        <dbReference type="ARBA" id="ARBA00006257"/>
    </source>
</evidence>
<comment type="similarity">
    <text evidence="2">Belongs to the FliP/MopC/SpaP family.</text>
</comment>
<dbReference type="PRINTS" id="PR01302">
    <property type="entry name" value="TYPE3IMPPROT"/>
</dbReference>
<proteinExistence type="inferred from homology"/>
<keyword evidence="9" id="KW-1185">Reference proteome</keyword>
<dbReference type="HOGENOM" id="CLU_042028_0_1_0"/>
<keyword evidence="4 7" id="KW-0812">Transmembrane</keyword>
<reference evidence="8 9" key="2">
    <citation type="journal article" date="2011" name="Stand. Genomic Sci.">
        <title>Complete genome sequence of Isosphaera pallida type strain (IS1B).</title>
        <authorList>
            <consortium name="US DOE Joint Genome Institute (JGI-PGF)"/>
            <person name="Goker M."/>
            <person name="Cleland D."/>
            <person name="Saunders E."/>
            <person name="Lapidus A."/>
            <person name="Nolan M."/>
            <person name="Lucas S."/>
            <person name="Hammon N."/>
            <person name="Deshpande S."/>
            <person name="Cheng J.F."/>
            <person name="Tapia R."/>
            <person name="Han C."/>
            <person name="Goodwin L."/>
            <person name="Pitluck S."/>
            <person name="Liolios K."/>
            <person name="Pagani I."/>
            <person name="Ivanova N."/>
            <person name="Mavromatis K."/>
            <person name="Pati A."/>
            <person name="Chen A."/>
            <person name="Palaniappan K."/>
            <person name="Land M."/>
            <person name="Hauser L."/>
            <person name="Chang Y.J."/>
            <person name="Jeffries C.D."/>
            <person name="Detter J.C."/>
            <person name="Beck B."/>
            <person name="Woyke T."/>
            <person name="Bristow J."/>
            <person name="Eisen J.A."/>
            <person name="Markowitz V."/>
            <person name="Hugenholtz P."/>
            <person name="Kyrpides N.C."/>
            <person name="Klenk H.P."/>
        </authorList>
    </citation>
    <scope>NUCLEOTIDE SEQUENCE [LARGE SCALE GENOMIC DNA]</scope>
    <source>
        <strain evidence="9">ATCC 43644 / DSM 9630 / IS1B</strain>
    </source>
</reference>
<name>E8R6I6_ISOPI</name>
<dbReference type="Pfam" id="PF00813">
    <property type="entry name" value="FliP"/>
    <property type="match status" value="1"/>
</dbReference>
<reference key="1">
    <citation type="submission" date="2010-11" db="EMBL/GenBank/DDBJ databases">
        <title>The complete sequence of chromosome of Isophaera pallida ATCC 43644.</title>
        <authorList>
            <consortium name="US DOE Joint Genome Institute (JGI-PGF)"/>
            <person name="Lucas S."/>
            <person name="Copeland A."/>
            <person name="Lapidus A."/>
            <person name="Bruce D."/>
            <person name="Goodwin L."/>
            <person name="Pitluck S."/>
            <person name="Kyrpides N."/>
            <person name="Mavromatis K."/>
            <person name="Pagani I."/>
            <person name="Ivanova N."/>
            <person name="Saunders E."/>
            <person name="Brettin T."/>
            <person name="Detter J.C."/>
            <person name="Han C."/>
            <person name="Tapia R."/>
            <person name="Land M."/>
            <person name="Hauser L."/>
            <person name="Markowitz V."/>
            <person name="Cheng J.-F."/>
            <person name="Hugenholtz P."/>
            <person name="Woyke T."/>
            <person name="Wu D."/>
            <person name="Eisen J.A."/>
        </authorList>
    </citation>
    <scope>NUCLEOTIDE SEQUENCE</scope>
    <source>
        <strain>ATCC 43644</strain>
    </source>
</reference>
<keyword evidence="6 7" id="KW-0472">Membrane</keyword>
<evidence type="ECO:0000256" key="4">
    <source>
        <dbReference type="ARBA" id="ARBA00022692"/>
    </source>
</evidence>
<gene>
    <name evidence="8" type="ordered locus">Isop_2319</name>
</gene>
<comment type="subcellular location">
    <subcellularLocation>
        <location evidence="1">Cell membrane</location>
        <topology evidence="1">Multi-pass membrane protein</topology>
    </subcellularLocation>
</comment>
<dbReference type="RefSeq" id="WP_013565185.1">
    <property type="nucleotide sequence ID" value="NC_014962.1"/>
</dbReference>
<dbReference type="EMBL" id="CP002353">
    <property type="protein sequence ID" value="ADV62897.1"/>
    <property type="molecule type" value="Genomic_DNA"/>
</dbReference>
<keyword evidence="5 7" id="KW-1133">Transmembrane helix</keyword>
<dbReference type="InParanoid" id="E8R6I6"/>
<dbReference type="KEGG" id="ipa:Isop_2319"/>
<evidence type="ECO:0000313" key="9">
    <source>
        <dbReference type="Proteomes" id="UP000008631"/>
    </source>
</evidence>
<dbReference type="FunCoup" id="E8R6I6">
    <property type="interactions" value="46"/>
</dbReference>
<evidence type="ECO:0000256" key="6">
    <source>
        <dbReference type="ARBA" id="ARBA00023136"/>
    </source>
</evidence>
<dbReference type="GO" id="GO:0009306">
    <property type="term" value="P:protein secretion"/>
    <property type="evidence" value="ECO:0007669"/>
    <property type="project" value="InterPro"/>
</dbReference>
<organism evidence="8 9">
    <name type="scientific">Isosphaera pallida (strain ATCC 43644 / DSM 9630 / IS1B)</name>
    <dbReference type="NCBI Taxonomy" id="575540"/>
    <lineage>
        <taxon>Bacteria</taxon>
        <taxon>Pseudomonadati</taxon>
        <taxon>Planctomycetota</taxon>
        <taxon>Planctomycetia</taxon>
        <taxon>Isosphaerales</taxon>
        <taxon>Isosphaeraceae</taxon>
        <taxon>Isosphaera</taxon>
    </lineage>
</organism>
<dbReference type="GO" id="GO:0005886">
    <property type="term" value="C:plasma membrane"/>
    <property type="evidence" value="ECO:0007669"/>
    <property type="project" value="UniProtKB-SubCell"/>
</dbReference>
<dbReference type="InterPro" id="IPR005838">
    <property type="entry name" value="T3SS_IM_P"/>
</dbReference>
<dbReference type="Proteomes" id="UP000008631">
    <property type="component" value="Chromosome"/>
</dbReference>
<sequence>MTMVVATAAAVWFAQTSAGASEGWGPLPPDLARSAASVGVVAIASLAPAAVLMLTAYVRISIVLALLRQALGSPQIPGNQVVMMLSILLTILVMKPVADVVAERAIRPFAAGELDYAQAFAAGAEPVKRFMVKQIVACSNERYLITLHDLAEPPETRTHQPEYLDELPLRVVAAAFLISEINVALWMGFAIYLPFLVIDLVTAAVLAAMGLYLLPPAQVAIPLKLMVFVLAEGWWLVAQTLLRSFES</sequence>
<evidence type="ECO:0000256" key="1">
    <source>
        <dbReference type="ARBA" id="ARBA00004651"/>
    </source>
</evidence>
<evidence type="ECO:0000256" key="3">
    <source>
        <dbReference type="ARBA" id="ARBA00022475"/>
    </source>
</evidence>
<keyword evidence="3" id="KW-1003">Cell membrane</keyword>
<evidence type="ECO:0000313" key="8">
    <source>
        <dbReference type="EMBL" id="ADV62897.1"/>
    </source>
</evidence>
<dbReference type="OrthoDB" id="9805111at2"/>
<dbReference type="AlphaFoldDB" id="E8R6I6"/>
<feature type="transmembrane region" description="Helical" evidence="7">
    <location>
        <begin position="192"/>
        <end position="213"/>
    </location>
</feature>
<protein>
    <submittedName>
        <fullName evidence="8">Type III secretion system inner membrane P protein</fullName>
    </submittedName>
</protein>
<dbReference type="eggNOG" id="COG1338">
    <property type="taxonomic scope" value="Bacteria"/>
</dbReference>
<feature type="transmembrane region" description="Helical" evidence="7">
    <location>
        <begin position="81"/>
        <end position="98"/>
    </location>
</feature>
<dbReference type="STRING" id="575540.Isop_2319"/>
<feature type="transmembrane region" description="Helical" evidence="7">
    <location>
        <begin position="35"/>
        <end position="60"/>
    </location>
</feature>